<dbReference type="SUPFAM" id="SSF53335">
    <property type="entry name" value="S-adenosyl-L-methionine-dependent methyltransferases"/>
    <property type="match status" value="1"/>
</dbReference>
<organism evidence="2 3">
    <name type="scientific">Thalassiosira pseudonana</name>
    <name type="common">Marine diatom</name>
    <name type="synonym">Cyclotella nana</name>
    <dbReference type="NCBI Taxonomy" id="35128"/>
    <lineage>
        <taxon>Eukaryota</taxon>
        <taxon>Sar</taxon>
        <taxon>Stramenopiles</taxon>
        <taxon>Ochrophyta</taxon>
        <taxon>Bacillariophyta</taxon>
        <taxon>Coscinodiscophyceae</taxon>
        <taxon>Thalassiosirophycidae</taxon>
        <taxon>Thalassiosirales</taxon>
        <taxon>Thalassiosiraceae</taxon>
        <taxon>Thalassiosira</taxon>
    </lineage>
</organism>
<evidence type="ECO:0000259" key="1">
    <source>
        <dbReference type="Pfam" id="PF05050"/>
    </source>
</evidence>
<dbReference type="PaxDb" id="35128-Thaps5871"/>
<accession>B8C4W7</accession>
<dbReference type="EMBL" id="CM000643">
    <property type="protein sequence ID" value="EED91403.1"/>
    <property type="molecule type" value="Genomic_DNA"/>
</dbReference>
<dbReference type="KEGG" id="tps:THAPSDRAFT_5871"/>
<dbReference type="NCBIfam" id="TIGR01444">
    <property type="entry name" value="fkbM_fam"/>
    <property type="match status" value="1"/>
</dbReference>
<dbReference type="PANTHER" id="PTHR34203:SF15">
    <property type="entry name" value="SLL1173 PROTEIN"/>
    <property type="match status" value="1"/>
</dbReference>
<dbReference type="PANTHER" id="PTHR34203">
    <property type="entry name" value="METHYLTRANSFERASE, FKBM FAMILY PROTEIN"/>
    <property type="match status" value="1"/>
</dbReference>
<dbReference type="Proteomes" id="UP000001449">
    <property type="component" value="Chromosome 6"/>
</dbReference>
<dbReference type="InterPro" id="IPR006342">
    <property type="entry name" value="FkbM_mtfrase"/>
</dbReference>
<dbReference type="HOGENOM" id="CLU_1269181_0_0_1"/>
<feature type="domain" description="Methyltransferase FkbM" evidence="1">
    <location>
        <begin position="14"/>
        <end position="153"/>
    </location>
</feature>
<dbReference type="InterPro" id="IPR029063">
    <property type="entry name" value="SAM-dependent_MTases_sf"/>
</dbReference>
<dbReference type="Gene3D" id="3.40.50.150">
    <property type="entry name" value="Vaccinia Virus protein VP39"/>
    <property type="match status" value="1"/>
</dbReference>
<keyword evidence="3" id="KW-1185">Reference proteome</keyword>
<reference evidence="2 3" key="1">
    <citation type="journal article" date="2004" name="Science">
        <title>The genome of the diatom Thalassiosira pseudonana: ecology, evolution, and metabolism.</title>
        <authorList>
            <person name="Armbrust E.V."/>
            <person name="Berges J.A."/>
            <person name="Bowler C."/>
            <person name="Green B.R."/>
            <person name="Martinez D."/>
            <person name="Putnam N.H."/>
            <person name="Zhou S."/>
            <person name="Allen A.E."/>
            <person name="Apt K.E."/>
            <person name="Bechner M."/>
            <person name="Brzezinski M.A."/>
            <person name="Chaal B.K."/>
            <person name="Chiovitti A."/>
            <person name="Davis A.K."/>
            <person name="Demarest M.S."/>
            <person name="Detter J.C."/>
            <person name="Glavina T."/>
            <person name="Goodstein D."/>
            <person name="Hadi M.Z."/>
            <person name="Hellsten U."/>
            <person name="Hildebrand M."/>
            <person name="Jenkins B.D."/>
            <person name="Jurka J."/>
            <person name="Kapitonov V.V."/>
            <person name="Kroger N."/>
            <person name="Lau W.W."/>
            <person name="Lane T.W."/>
            <person name="Larimer F.W."/>
            <person name="Lippmeier J.C."/>
            <person name="Lucas S."/>
            <person name="Medina M."/>
            <person name="Montsant A."/>
            <person name="Obornik M."/>
            <person name="Parker M.S."/>
            <person name="Palenik B."/>
            <person name="Pazour G.J."/>
            <person name="Richardson P.M."/>
            <person name="Rynearson T.A."/>
            <person name="Saito M.A."/>
            <person name="Schwartz D.C."/>
            <person name="Thamatrakoln K."/>
            <person name="Valentin K."/>
            <person name="Vardi A."/>
            <person name="Wilkerson F.P."/>
            <person name="Rokhsar D.S."/>
        </authorList>
    </citation>
    <scope>NUCLEOTIDE SEQUENCE [LARGE SCALE GENOMIC DNA]</scope>
    <source>
        <strain evidence="2 3">CCMP1335</strain>
    </source>
</reference>
<dbReference type="eggNOG" id="ENOG502R0PG">
    <property type="taxonomic scope" value="Eukaryota"/>
</dbReference>
<dbReference type="InParanoid" id="B8C4W7"/>
<proteinExistence type="predicted"/>
<reference evidence="2 3" key="2">
    <citation type="journal article" date="2008" name="Nature">
        <title>The Phaeodactylum genome reveals the evolutionary history of diatom genomes.</title>
        <authorList>
            <person name="Bowler C."/>
            <person name="Allen A.E."/>
            <person name="Badger J.H."/>
            <person name="Grimwood J."/>
            <person name="Jabbari K."/>
            <person name="Kuo A."/>
            <person name="Maheswari U."/>
            <person name="Martens C."/>
            <person name="Maumus F."/>
            <person name="Otillar R.P."/>
            <person name="Rayko E."/>
            <person name="Salamov A."/>
            <person name="Vandepoele K."/>
            <person name="Beszteri B."/>
            <person name="Gruber A."/>
            <person name="Heijde M."/>
            <person name="Katinka M."/>
            <person name="Mock T."/>
            <person name="Valentin K."/>
            <person name="Verret F."/>
            <person name="Berges J.A."/>
            <person name="Brownlee C."/>
            <person name="Cadoret J.P."/>
            <person name="Chiovitti A."/>
            <person name="Choi C.J."/>
            <person name="Coesel S."/>
            <person name="De Martino A."/>
            <person name="Detter J.C."/>
            <person name="Durkin C."/>
            <person name="Falciatore A."/>
            <person name="Fournet J."/>
            <person name="Haruta M."/>
            <person name="Huysman M.J."/>
            <person name="Jenkins B.D."/>
            <person name="Jiroutova K."/>
            <person name="Jorgensen R.E."/>
            <person name="Joubert Y."/>
            <person name="Kaplan A."/>
            <person name="Kroger N."/>
            <person name="Kroth P.G."/>
            <person name="La Roche J."/>
            <person name="Lindquist E."/>
            <person name="Lommer M."/>
            <person name="Martin-Jezequel V."/>
            <person name="Lopez P.J."/>
            <person name="Lucas S."/>
            <person name="Mangogna M."/>
            <person name="McGinnis K."/>
            <person name="Medlin L.K."/>
            <person name="Montsant A."/>
            <person name="Oudot-Le Secq M.P."/>
            <person name="Napoli C."/>
            <person name="Obornik M."/>
            <person name="Parker M.S."/>
            <person name="Petit J.L."/>
            <person name="Porcel B.M."/>
            <person name="Poulsen N."/>
            <person name="Robison M."/>
            <person name="Rychlewski L."/>
            <person name="Rynearson T.A."/>
            <person name="Schmutz J."/>
            <person name="Shapiro H."/>
            <person name="Siaut M."/>
            <person name="Stanley M."/>
            <person name="Sussman M.R."/>
            <person name="Taylor A.R."/>
            <person name="Vardi A."/>
            <person name="von Dassow P."/>
            <person name="Vyverman W."/>
            <person name="Willis A."/>
            <person name="Wyrwicz L.S."/>
            <person name="Rokhsar D.S."/>
            <person name="Weissenbach J."/>
            <person name="Armbrust E.V."/>
            <person name="Green B.R."/>
            <person name="Van de Peer Y."/>
            <person name="Grigoriev I.V."/>
        </authorList>
    </citation>
    <scope>NUCLEOTIDE SEQUENCE [LARGE SCALE GENOMIC DNA]</scope>
    <source>
        <strain evidence="2 3">CCMP1335</strain>
    </source>
</reference>
<protein>
    <recommendedName>
        <fullName evidence="1">Methyltransferase FkbM domain-containing protein</fullName>
    </recommendedName>
</protein>
<evidence type="ECO:0000313" key="2">
    <source>
        <dbReference type="EMBL" id="EED91403.1"/>
    </source>
</evidence>
<name>B8C4W7_THAPS</name>
<gene>
    <name evidence="2" type="ORF">THAPSDRAFT_5871</name>
</gene>
<sequence>MYALSQYPGAFFLDVGGNIGMWSLTAAAGGYQTITIEPFVENYKRICKSVDKNSFHDRVNLLSIAATAAPAMFRLEVPDRNKGGTRVVVVEEDETLGTKDTIHGIPIDSLNLPLDRPVVMKLDVEGHELQVLLGAKNFLQKSYIVYAMMELRPKLHQTPEWKQLFDVLVSKGLEPFRIDDDDATKLDVNNLAQWKHFKHPSVLYYDVIWRKPLFTGIA</sequence>
<dbReference type="AlphaFoldDB" id="B8C4W7"/>
<evidence type="ECO:0000313" key="3">
    <source>
        <dbReference type="Proteomes" id="UP000001449"/>
    </source>
</evidence>
<dbReference type="RefSeq" id="XP_002291296.1">
    <property type="nucleotide sequence ID" value="XM_002291260.1"/>
</dbReference>
<dbReference type="Pfam" id="PF05050">
    <property type="entry name" value="Methyltransf_21"/>
    <property type="match status" value="1"/>
</dbReference>
<dbReference type="GeneID" id="7442325"/>
<dbReference type="InterPro" id="IPR052514">
    <property type="entry name" value="SAM-dependent_MTase"/>
</dbReference>